<proteinExistence type="predicted"/>
<sequence length="297" mass="33605">MDNMDFMAAKEDVDEVVCSFDKVLSLTNEEKDGLQIEANDTTTMNERLHHCLVRTVLTDQGFNREAFKQTMLRAWGTMREVSVKDLRDNLFLFTFTTMLDKEMVQLDVTKPLCRVMKLQFDHSLEVVIEFKYERLPDFCYACGRICHVVKECKFVSAIENEAKENPYGSWLHSKFKVGRGRTINPRKQEEERNSRRSFGNKEGNCPGVGGDRGSSGGPHGNYFKHNEHGTGGSITIEDDIVDNASLANRLKSKRGVVKGRVNSQSVKGNSLAEKLAESARCQKAKEDEIQLALREVA</sequence>
<feature type="domain" description="Zinc knuckle CX2CX4HX4C" evidence="3">
    <location>
        <begin position="106"/>
        <end position="153"/>
    </location>
</feature>
<reference evidence="4 5" key="1">
    <citation type="submission" date="2018-02" db="EMBL/GenBank/DDBJ databases">
        <title>Draft genome of wild Prunus yedoensis var. nudiflora.</title>
        <authorList>
            <person name="Baek S."/>
            <person name="Kim J.-H."/>
            <person name="Choi K."/>
            <person name="Kim G.-B."/>
            <person name="Cho A."/>
            <person name="Jang H."/>
            <person name="Shin C.-H."/>
            <person name="Yu H.-J."/>
            <person name="Mun J.-H."/>
        </authorList>
    </citation>
    <scope>NUCLEOTIDE SEQUENCE [LARGE SCALE GENOMIC DNA]</scope>
    <source>
        <strain evidence="5">cv. Jeju island</strain>
        <tissue evidence="4">Leaf</tissue>
    </source>
</reference>
<dbReference type="Pfam" id="PF14111">
    <property type="entry name" value="DUF4283"/>
    <property type="match status" value="1"/>
</dbReference>
<keyword evidence="5" id="KW-1185">Reference proteome</keyword>
<feature type="compositionally biased region" description="Gly residues" evidence="1">
    <location>
        <begin position="206"/>
        <end position="219"/>
    </location>
</feature>
<evidence type="ECO:0008006" key="6">
    <source>
        <dbReference type="Google" id="ProtNLM"/>
    </source>
</evidence>
<evidence type="ECO:0000259" key="3">
    <source>
        <dbReference type="Pfam" id="PF14392"/>
    </source>
</evidence>
<feature type="domain" description="DUF4283" evidence="2">
    <location>
        <begin position="45"/>
        <end position="104"/>
    </location>
</feature>
<evidence type="ECO:0000259" key="2">
    <source>
        <dbReference type="Pfam" id="PF14111"/>
    </source>
</evidence>
<dbReference type="Proteomes" id="UP000250321">
    <property type="component" value="Unassembled WGS sequence"/>
</dbReference>
<dbReference type="EMBL" id="PJQY01002957">
    <property type="protein sequence ID" value="PQM41385.1"/>
    <property type="molecule type" value="Genomic_DNA"/>
</dbReference>
<dbReference type="PANTHER" id="PTHR31286:SF178">
    <property type="entry name" value="DUF4283 DOMAIN-CONTAINING PROTEIN"/>
    <property type="match status" value="1"/>
</dbReference>
<feature type="region of interest" description="Disordered" evidence="1">
    <location>
        <begin position="181"/>
        <end position="229"/>
    </location>
</feature>
<organism evidence="4 5">
    <name type="scientific">Prunus yedoensis var. nudiflora</name>
    <dbReference type="NCBI Taxonomy" id="2094558"/>
    <lineage>
        <taxon>Eukaryota</taxon>
        <taxon>Viridiplantae</taxon>
        <taxon>Streptophyta</taxon>
        <taxon>Embryophyta</taxon>
        <taxon>Tracheophyta</taxon>
        <taxon>Spermatophyta</taxon>
        <taxon>Magnoliopsida</taxon>
        <taxon>eudicotyledons</taxon>
        <taxon>Gunneridae</taxon>
        <taxon>Pentapetalae</taxon>
        <taxon>rosids</taxon>
        <taxon>fabids</taxon>
        <taxon>Rosales</taxon>
        <taxon>Rosaceae</taxon>
        <taxon>Amygdaloideae</taxon>
        <taxon>Amygdaleae</taxon>
        <taxon>Prunus</taxon>
    </lineage>
</organism>
<dbReference type="AlphaFoldDB" id="A0A314UV36"/>
<gene>
    <name evidence="4" type="ORF">Pyn_04841</name>
</gene>
<name>A0A314UV36_PRUYE</name>
<dbReference type="PANTHER" id="PTHR31286">
    <property type="entry name" value="GLYCINE-RICH CELL WALL STRUCTURAL PROTEIN 1.8-LIKE"/>
    <property type="match status" value="1"/>
</dbReference>
<evidence type="ECO:0000313" key="5">
    <source>
        <dbReference type="Proteomes" id="UP000250321"/>
    </source>
</evidence>
<dbReference type="InterPro" id="IPR025558">
    <property type="entry name" value="DUF4283"/>
</dbReference>
<dbReference type="InterPro" id="IPR025836">
    <property type="entry name" value="Zn_knuckle_CX2CX4HX4C"/>
</dbReference>
<protein>
    <recommendedName>
        <fullName evidence="6">Zinc knuckle CX2CX4HX4C domain-containing protein</fullName>
    </recommendedName>
</protein>
<dbReference type="Pfam" id="PF14392">
    <property type="entry name" value="zf-CCHC_4"/>
    <property type="match status" value="1"/>
</dbReference>
<dbReference type="OrthoDB" id="1750606at2759"/>
<accession>A0A314UV36</accession>
<evidence type="ECO:0000256" key="1">
    <source>
        <dbReference type="SAM" id="MobiDB-lite"/>
    </source>
</evidence>
<dbReference type="InterPro" id="IPR040256">
    <property type="entry name" value="At4g02000-like"/>
</dbReference>
<evidence type="ECO:0000313" key="4">
    <source>
        <dbReference type="EMBL" id="PQM41385.1"/>
    </source>
</evidence>
<comment type="caution">
    <text evidence="4">The sequence shown here is derived from an EMBL/GenBank/DDBJ whole genome shotgun (WGS) entry which is preliminary data.</text>
</comment>